<dbReference type="STRING" id="4615.A0A199UX60"/>
<dbReference type="PANTHER" id="PTHR33306">
    <property type="entry name" value="EXPRESSED PROTEIN-RELATED-RELATED"/>
    <property type="match status" value="1"/>
</dbReference>
<feature type="transmembrane region" description="Helical" evidence="1">
    <location>
        <begin position="89"/>
        <end position="110"/>
    </location>
</feature>
<proteinExistence type="predicted"/>
<organism evidence="2 4">
    <name type="scientific">Ananas comosus</name>
    <name type="common">Pineapple</name>
    <name type="synonym">Ananas ananas</name>
    <dbReference type="NCBI Taxonomy" id="4615"/>
    <lineage>
        <taxon>Eukaryota</taxon>
        <taxon>Viridiplantae</taxon>
        <taxon>Streptophyta</taxon>
        <taxon>Embryophyta</taxon>
        <taxon>Tracheophyta</taxon>
        <taxon>Spermatophyta</taxon>
        <taxon>Magnoliopsida</taxon>
        <taxon>Liliopsida</taxon>
        <taxon>Poales</taxon>
        <taxon>Bromeliaceae</taxon>
        <taxon>Bromelioideae</taxon>
        <taxon>Ananas</taxon>
    </lineage>
</organism>
<sequence>MPNDPDDYSTQATQPFPFHLSILLFILFMSIGFSWYVNYESAIERAVDQLRLTIVVLPLVLLLAVHWLSDAGDRRWVPFTLWLPERDSFHRASGSAWGIGLLLVVLLFMISHQSYFHDSWFPLFRR</sequence>
<dbReference type="AlphaFoldDB" id="A0A199UX60"/>
<protein>
    <recommendedName>
        <fullName evidence="5">Transmembrane protein</fullName>
    </recommendedName>
</protein>
<gene>
    <name evidence="3" type="ORF">ACMD2_07079</name>
    <name evidence="2" type="ORF">ACMD2_26122</name>
</gene>
<keyword evidence="1" id="KW-1133">Transmembrane helix</keyword>
<dbReference type="EMBL" id="LSRQ01004501">
    <property type="protein sequence ID" value="OAY69201.1"/>
    <property type="molecule type" value="Genomic_DNA"/>
</dbReference>
<evidence type="ECO:0000313" key="4">
    <source>
        <dbReference type="Proteomes" id="UP000092600"/>
    </source>
</evidence>
<evidence type="ECO:0000313" key="3">
    <source>
        <dbReference type="EMBL" id="OAY80777.1"/>
    </source>
</evidence>
<keyword evidence="1" id="KW-0472">Membrane</keyword>
<feature type="transmembrane region" description="Helical" evidence="1">
    <location>
        <begin position="20"/>
        <end position="38"/>
    </location>
</feature>
<dbReference type="EMBL" id="LSRQ01000788">
    <property type="protein sequence ID" value="OAY80777.1"/>
    <property type="molecule type" value="Genomic_DNA"/>
</dbReference>
<dbReference type="Gramene" id="Aco003940.1.mrna1">
    <property type="protein sequence ID" value="Aco003940.1.mrna1.cds1"/>
    <property type="gene ID" value="Aco003940.1.path1"/>
</dbReference>
<comment type="caution">
    <text evidence="2">The sequence shown here is derived from an EMBL/GenBank/DDBJ whole genome shotgun (WGS) entry which is preliminary data.</text>
</comment>
<evidence type="ECO:0000313" key="2">
    <source>
        <dbReference type="EMBL" id="OAY69201.1"/>
    </source>
</evidence>
<evidence type="ECO:0008006" key="5">
    <source>
        <dbReference type="Google" id="ProtNLM"/>
    </source>
</evidence>
<evidence type="ECO:0000256" key="1">
    <source>
        <dbReference type="SAM" id="Phobius"/>
    </source>
</evidence>
<dbReference type="PANTHER" id="PTHR33306:SF5">
    <property type="entry name" value="OXIDOREDUCTASE_TRANSITION METAL ION-BINDING PROTEIN"/>
    <property type="match status" value="1"/>
</dbReference>
<accession>A0A199UX60</accession>
<keyword evidence="1" id="KW-0812">Transmembrane</keyword>
<dbReference type="Proteomes" id="UP000092600">
    <property type="component" value="Unassembled WGS sequence"/>
</dbReference>
<feature type="transmembrane region" description="Helical" evidence="1">
    <location>
        <begin position="50"/>
        <end position="69"/>
    </location>
</feature>
<name>A0A199UX60_ANACO</name>
<reference evidence="2 4" key="1">
    <citation type="journal article" date="2016" name="DNA Res.">
        <title>The draft genome of MD-2 pineapple using hybrid error correction of long reads.</title>
        <authorList>
            <person name="Redwan R.M."/>
            <person name="Saidin A."/>
            <person name="Kumar S.V."/>
        </authorList>
    </citation>
    <scope>NUCLEOTIDE SEQUENCE [LARGE SCALE GENOMIC DNA]</scope>
    <source>
        <strain evidence="4">cv. MD2</strain>
        <tissue evidence="2">Leaf</tissue>
    </source>
</reference>